<gene>
    <name evidence="2" type="ORF">D7Z94_20035</name>
</gene>
<keyword evidence="1" id="KW-1133">Transmembrane helix</keyword>
<dbReference type="GO" id="GO:0004553">
    <property type="term" value="F:hydrolase activity, hydrolyzing O-glycosyl compounds"/>
    <property type="evidence" value="ECO:0007669"/>
    <property type="project" value="UniProtKB-ARBA"/>
</dbReference>
<reference evidence="2 3" key="1">
    <citation type="submission" date="2018-10" db="EMBL/GenBank/DDBJ databases">
        <title>Ulvibacterium marinum gen. nov., sp. nov., a novel marine bacterium of the family Flavobacteriaceae, isolated from a culture of the green alga Ulva prolifera.</title>
        <authorList>
            <person name="Zhang Z."/>
        </authorList>
    </citation>
    <scope>NUCLEOTIDE SEQUENCE [LARGE SCALE GENOMIC DNA]</scope>
    <source>
        <strain evidence="2 3">CCMM003</strain>
    </source>
</reference>
<dbReference type="AlphaFoldDB" id="A0A3B0C5D8"/>
<feature type="transmembrane region" description="Helical" evidence="1">
    <location>
        <begin position="12"/>
        <end position="31"/>
    </location>
</feature>
<evidence type="ECO:0000256" key="1">
    <source>
        <dbReference type="SAM" id="Phobius"/>
    </source>
</evidence>
<evidence type="ECO:0000313" key="3">
    <source>
        <dbReference type="Proteomes" id="UP000276603"/>
    </source>
</evidence>
<comment type="caution">
    <text evidence="2">The sequence shown here is derived from an EMBL/GenBank/DDBJ whole genome shotgun (WGS) entry which is preliminary data.</text>
</comment>
<keyword evidence="1" id="KW-0472">Membrane</keyword>
<dbReference type="SUPFAM" id="SSF49899">
    <property type="entry name" value="Concanavalin A-like lectins/glucanases"/>
    <property type="match status" value="1"/>
</dbReference>
<dbReference type="GO" id="GO:0005975">
    <property type="term" value="P:carbohydrate metabolic process"/>
    <property type="evidence" value="ECO:0007669"/>
    <property type="project" value="UniProtKB-ARBA"/>
</dbReference>
<evidence type="ECO:0008006" key="4">
    <source>
        <dbReference type="Google" id="ProtNLM"/>
    </source>
</evidence>
<dbReference type="Proteomes" id="UP000276603">
    <property type="component" value="Unassembled WGS sequence"/>
</dbReference>
<keyword evidence="3" id="KW-1185">Reference proteome</keyword>
<protein>
    <recommendedName>
        <fullName evidence="4">LamG domain-containing protein</fullName>
    </recommendedName>
</protein>
<dbReference type="InterPro" id="IPR013320">
    <property type="entry name" value="ConA-like_dom_sf"/>
</dbReference>
<dbReference type="Pfam" id="PF13385">
    <property type="entry name" value="Laminin_G_3"/>
    <property type="match status" value="1"/>
</dbReference>
<dbReference type="EMBL" id="RBCJ01000004">
    <property type="protein sequence ID" value="RKN78506.1"/>
    <property type="molecule type" value="Genomic_DNA"/>
</dbReference>
<organism evidence="2 3">
    <name type="scientific">Ulvibacterium marinum</name>
    <dbReference type="NCBI Taxonomy" id="2419782"/>
    <lineage>
        <taxon>Bacteria</taxon>
        <taxon>Pseudomonadati</taxon>
        <taxon>Bacteroidota</taxon>
        <taxon>Flavobacteriia</taxon>
        <taxon>Flavobacteriales</taxon>
        <taxon>Flavobacteriaceae</taxon>
        <taxon>Ulvibacterium</taxon>
    </lineage>
</organism>
<name>A0A3B0C5D8_9FLAO</name>
<keyword evidence="1" id="KW-0812">Transmembrane</keyword>
<accession>A0A3B0C5D8</accession>
<sequence>MESATQTKEKYIMINPSAEIALILASLLFYADFDESFNATFSVGNGKAQIEVDRYGPFITSGNKGKFGEAAEFIYEDKLETIWTKDVVRYPAKGNFPYNRGEAFDGAIGMWLQIDMENLKERSLIWLDPVHLLAESDRDNGKIWMDFVTSELPDTPIFRFGTTGRRDLPGSRGGPNKEYVVTVPHIDFSGDSWHHVVGTWKNLNSSGKKGVIHVYFDGVLVGEVKGFDHTLDWNIDDWEIRIGLGFKGRIDDFFILDSFLPEEMIQEVYRSGKSLGDFLEL</sequence>
<dbReference type="Gene3D" id="2.60.120.200">
    <property type="match status" value="1"/>
</dbReference>
<evidence type="ECO:0000313" key="2">
    <source>
        <dbReference type="EMBL" id="RKN78506.1"/>
    </source>
</evidence>
<proteinExistence type="predicted"/>